<proteinExistence type="predicted"/>
<evidence type="ECO:0000256" key="1">
    <source>
        <dbReference type="SAM" id="MobiDB-lite"/>
    </source>
</evidence>
<dbReference type="Proteomes" id="UP000603865">
    <property type="component" value="Unassembled WGS sequence"/>
</dbReference>
<keyword evidence="3" id="KW-1185">Reference proteome</keyword>
<dbReference type="EMBL" id="BMQL01000018">
    <property type="protein sequence ID" value="GGR15877.1"/>
    <property type="molecule type" value="Genomic_DNA"/>
</dbReference>
<dbReference type="Gene3D" id="2.60.40.2880">
    <property type="entry name" value="MmpS1-5, C-terminal soluble domain"/>
    <property type="match status" value="1"/>
</dbReference>
<reference evidence="2" key="1">
    <citation type="journal article" date="2014" name="Int. J. Syst. Evol. Microbiol.">
        <title>Complete genome sequence of Corynebacterium casei LMG S-19264T (=DSM 44701T), isolated from a smear-ripened cheese.</title>
        <authorList>
            <consortium name="US DOE Joint Genome Institute (JGI-PGF)"/>
            <person name="Walter F."/>
            <person name="Albersmeier A."/>
            <person name="Kalinowski J."/>
            <person name="Ruckert C."/>
        </authorList>
    </citation>
    <scope>NUCLEOTIDE SEQUENCE</scope>
    <source>
        <strain evidence="2">JCM 31311</strain>
    </source>
</reference>
<reference evidence="2" key="2">
    <citation type="submission" date="2020-09" db="EMBL/GenBank/DDBJ databases">
        <authorList>
            <person name="Sun Q."/>
            <person name="Ohkuma M."/>
        </authorList>
    </citation>
    <scope>NUCLEOTIDE SEQUENCE</scope>
    <source>
        <strain evidence="2">JCM 31311</strain>
    </source>
</reference>
<dbReference type="AlphaFoldDB" id="A0A918CBK3"/>
<organism evidence="2 3">
    <name type="scientific">Deinococcus ruber</name>
    <dbReference type="NCBI Taxonomy" id="1848197"/>
    <lineage>
        <taxon>Bacteria</taxon>
        <taxon>Thermotogati</taxon>
        <taxon>Deinococcota</taxon>
        <taxon>Deinococci</taxon>
        <taxon>Deinococcales</taxon>
        <taxon>Deinococcaceae</taxon>
        <taxon>Deinococcus</taxon>
    </lineage>
</organism>
<comment type="caution">
    <text evidence="2">The sequence shown here is derived from an EMBL/GenBank/DDBJ whole genome shotgun (WGS) entry which is preliminary data.</text>
</comment>
<name>A0A918CBK3_9DEIO</name>
<sequence>MDTKLLWWIIPLLVLVWFTAHQRRFSFNTHAAQTHAHVVPSAPPPPTPSLTDTGPAGISPSTSPAAAAPDSITTSDTPTVTGNTIDGPITYRISSSCPTGVTYLGDDGNTQQEPAVDDGWSVVVNPGDFANVSAQLTCAGGTVSVSIELDGAVVATTTSSGDYVTAEASFPQ</sequence>
<feature type="region of interest" description="Disordered" evidence="1">
    <location>
        <begin position="36"/>
        <end position="79"/>
    </location>
</feature>
<evidence type="ECO:0000313" key="3">
    <source>
        <dbReference type="Proteomes" id="UP000603865"/>
    </source>
</evidence>
<evidence type="ECO:0000313" key="2">
    <source>
        <dbReference type="EMBL" id="GGR15877.1"/>
    </source>
</evidence>
<protein>
    <submittedName>
        <fullName evidence="2">Uncharacterized protein</fullName>
    </submittedName>
</protein>
<accession>A0A918CBK3</accession>
<gene>
    <name evidence="2" type="ORF">GCM10008957_30770</name>
</gene>
<dbReference type="InterPro" id="IPR038468">
    <property type="entry name" value="MmpS_C"/>
</dbReference>
<feature type="compositionally biased region" description="Low complexity" evidence="1">
    <location>
        <begin position="53"/>
        <end position="77"/>
    </location>
</feature>